<organism evidence="1 2">
    <name type="scientific">Anaeromyxobacter diazotrophicus</name>
    <dbReference type="NCBI Taxonomy" id="2590199"/>
    <lineage>
        <taxon>Bacteria</taxon>
        <taxon>Pseudomonadati</taxon>
        <taxon>Myxococcota</taxon>
        <taxon>Myxococcia</taxon>
        <taxon>Myxococcales</taxon>
        <taxon>Cystobacterineae</taxon>
        <taxon>Anaeromyxobacteraceae</taxon>
        <taxon>Anaeromyxobacter</taxon>
    </lineage>
</organism>
<dbReference type="PANTHER" id="PTHR47197">
    <property type="entry name" value="PROTEIN NIRF"/>
    <property type="match status" value="1"/>
</dbReference>
<gene>
    <name evidence="1" type="ORF">AMYX_07970</name>
</gene>
<evidence type="ECO:0000313" key="2">
    <source>
        <dbReference type="Proteomes" id="UP000503640"/>
    </source>
</evidence>
<accession>A0A7I9VI22</accession>
<dbReference type="SUPFAM" id="SSF63825">
    <property type="entry name" value="YWTD domain"/>
    <property type="match status" value="1"/>
</dbReference>
<proteinExistence type="predicted"/>
<dbReference type="EMBL" id="BJTG01000002">
    <property type="protein sequence ID" value="GEJ56056.1"/>
    <property type="molecule type" value="Genomic_DNA"/>
</dbReference>
<dbReference type="InterPro" id="IPR015943">
    <property type="entry name" value="WD40/YVTN_repeat-like_dom_sf"/>
</dbReference>
<evidence type="ECO:0000313" key="1">
    <source>
        <dbReference type="EMBL" id="GEJ56056.1"/>
    </source>
</evidence>
<name>A0A7I9VI22_9BACT</name>
<keyword evidence="2" id="KW-1185">Reference proteome</keyword>
<dbReference type="AlphaFoldDB" id="A0A7I9VI22"/>
<dbReference type="InterPro" id="IPR051200">
    <property type="entry name" value="Host-pathogen_enzymatic-act"/>
</dbReference>
<sequence length="381" mass="39214">MTAGRTVTASFTACGVASVRVQDAVAAIGGTAALTAAVSPAGSCAPSLEADWTTDGCPGASVSPARGASTVFHAPASAGNCRVVAKSVADPGKFDFAYVIVSASPREPLSIYVGPQPYGMLVWTGLAGGYRLSVASTGAGTLTTVSLSYMTVGSEYVGANPRGDMAWDPVIHGIWISLTGEDKVVKNHEKYDAGAQPHGVLWTVSGLWVADYGSDKVTKLDRISGAVLATYDIGQWGHAPTGIAYDGSTYWVATTTGVLHLRGDGQLIPPVIPAADAYGITYDGTYVWFSNHASNTVVRVTPGSGSTATFKVGNSPLGISPGGGGTVWVANTGDDTVCELRATDGAILATLKTGPMPYGVVFFDGSLWVTDYGADDVRRLF</sequence>
<dbReference type="Gene3D" id="2.130.10.10">
    <property type="entry name" value="YVTN repeat-like/Quinoprotein amine dehydrogenase"/>
    <property type="match status" value="2"/>
</dbReference>
<dbReference type="Proteomes" id="UP000503640">
    <property type="component" value="Unassembled WGS sequence"/>
</dbReference>
<protein>
    <submittedName>
        <fullName evidence="1">Uncharacterized protein</fullName>
    </submittedName>
</protein>
<dbReference type="PANTHER" id="PTHR47197:SF3">
    <property type="entry name" value="DIHYDRO-HEME D1 DEHYDROGENASE"/>
    <property type="match status" value="1"/>
</dbReference>
<comment type="caution">
    <text evidence="1">The sequence shown here is derived from an EMBL/GenBank/DDBJ whole genome shotgun (WGS) entry which is preliminary data.</text>
</comment>
<reference evidence="2" key="1">
    <citation type="journal article" date="2020" name="Appl. Environ. Microbiol.">
        <title>Diazotrophic Anaeromyxobacter Isolates from Soils.</title>
        <authorList>
            <person name="Masuda Y."/>
            <person name="Yamanaka H."/>
            <person name="Xu Z.X."/>
            <person name="Shiratori Y."/>
            <person name="Aono T."/>
            <person name="Amachi S."/>
            <person name="Senoo K."/>
            <person name="Itoh H."/>
        </authorList>
    </citation>
    <scope>NUCLEOTIDE SEQUENCE [LARGE SCALE GENOMIC DNA]</scope>
    <source>
        <strain evidence="2">R267</strain>
    </source>
</reference>